<comment type="subcellular location">
    <subcellularLocation>
        <location evidence="1">Cell membrane</location>
        <topology evidence="1">Multi-pass membrane protein</topology>
    </subcellularLocation>
</comment>
<reference evidence="10 11" key="1">
    <citation type="submission" date="2018-10" db="EMBL/GenBank/DDBJ databases">
        <title>Genomic Encyclopedia of Type Strains, Phase IV (KMG-IV): sequencing the most valuable type-strain genomes for metagenomic binning, comparative biology and taxonomic classification.</title>
        <authorList>
            <person name="Goeker M."/>
        </authorList>
    </citation>
    <scope>NUCLEOTIDE SEQUENCE [LARGE SCALE GENOMIC DNA]</scope>
    <source>
        <strain evidence="10 11">DSM 20549</strain>
    </source>
</reference>
<feature type="transmembrane region" description="Helical" evidence="8">
    <location>
        <begin position="20"/>
        <end position="40"/>
    </location>
</feature>
<dbReference type="InterPro" id="IPR011701">
    <property type="entry name" value="MFS"/>
</dbReference>
<sequence length="404" mass="44042">MEVIAFMEKRTYTVRDREFWKIIASLLLASLFIFANIYSVQPLLPVFVSDFGVSVSTSSLSLSLTIIGLIAGLVILGFFSDRNGRRSYIIWSLLGSAIPFFILPFVESFTVFLVLRLIQGFALAGVPAAALAYISEEIDRKNIAYATALYISSNALGGMLGRVLTGFLTDAFSWQLTFFAFGVTGIALFIAVFLLLPPSHHFEPSELSFSKDIEGFLFHLKNPALLVVFGLGAILQIAFTGVWTYLPFHLEAPPFSMSLQAISYLFFAYGIGVIGSPMAGRAAEAFGLRRVRIIGVFIFSAGVLMTLGPELWMVAIGLCVTCLGFFTAHSLTAASVGQQATHHKGSASSLYLVSYYIGVAAGSSLLSPIWTRFGWNVLIILCAAMPAIYVMIVTWYRKRAASIA</sequence>
<feature type="domain" description="Major facilitator superfamily (MFS) profile" evidence="9">
    <location>
        <begin position="22"/>
        <end position="401"/>
    </location>
</feature>
<dbReference type="GO" id="GO:0022857">
    <property type="term" value="F:transmembrane transporter activity"/>
    <property type="evidence" value="ECO:0007669"/>
    <property type="project" value="InterPro"/>
</dbReference>
<keyword evidence="3" id="KW-0813">Transport</keyword>
<feature type="transmembrane region" description="Helical" evidence="8">
    <location>
        <begin position="314"/>
        <end position="337"/>
    </location>
</feature>
<accession>A0A497YIY1</accession>
<evidence type="ECO:0000256" key="5">
    <source>
        <dbReference type="ARBA" id="ARBA00022692"/>
    </source>
</evidence>
<dbReference type="CDD" id="cd17324">
    <property type="entry name" value="MFS_NepI_like"/>
    <property type="match status" value="1"/>
</dbReference>
<dbReference type="PANTHER" id="PTHR43271:SF1">
    <property type="entry name" value="INNER MEMBRANE TRANSPORT PROTEIN YNFM"/>
    <property type="match status" value="1"/>
</dbReference>
<protein>
    <submittedName>
        <fullName evidence="10">YNFM family putative membrane transporter</fullName>
    </submittedName>
</protein>
<comment type="caution">
    <text evidence="10">The sequence shown here is derived from an EMBL/GenBank/DDBJ whole genome shotgun (WGS) entry which is preliminary data.</text>
</comment>
<feature type="transmembrane region" description="Helical" evidence="8">
    <location>
        <begin position="176"/>
        <end position="196"/>
    </location>
</feature>
<evidence type="ECO:0000256" key="2">
    <source>
        <dbReference type="ARBA" id="ARBA00008335"/>
    </source>
</evidence>
<dbReference type="PROSITE" id="PS50850">
    <property type="entry name" value="MFS"/>
    <property type="match status" value="1"/>
</dbReference>
<keyword evidence="11" id="KW-1185">Reference proteome</keyword>
<dbReference type="EMBL" id="RCCP01000001">
    <property type="protein sequence ID" value="RLJ90996.1"/>
    <property type="molecule type" value="Genomic_DNA"/>
</dbReference>
<feature type="transmembrane region" description="Helical" evidence="8">
    <location>
        <begin position="143"/>
        <end position="164"/>
    </location>
</feature>
<feature type="transmembrane region" description="Helical" evidence="8">
    <location>
        <begin position="258"/>
        <end position="279"/>
    </location>
</feature>
<keyword evidence="4" id="KW-1003">Cell membrane</keyword>
<organism evidence="10 11">
    <name type="scientific">Planococcus citreus</name>
    <dbReference type="NCBI Taxonomy" id="1373"/>
    <lineage>
        <taxon>Bacteria</taxon>
        <taxon>Bacillati</taxon>
        <taxon>Bacillota</taxon>
        <taxon>Bacilli</taxon>
        <taxon>Bacillales</taxon>
        <taxon>Caryophanaceae</taxon>
        <taxon>Planococcus</taxon>
    </lineage>
</organism>
<evidence type="ECO:0000313" key="11">
    <source>
        <dbReference type="Proteomes" id="UP000280791"/>
    </source>
</evidence>
<dbReference type="Pfam" id="PF07690">
    <property type="entry name" value="MFS_1"/>
    <property type="match status" value="1"/>
</dbReference>
<dbReference type="AlphaFoldDB" id="A0A497YIY1"/>
<feature type="transmembrane region" description="Helical" evidence="8">
    <location>
        <begin position="349"/>
        <end position="367"/>
    </location>
</feature>
<keyword evidence="7 8" id="KW-0472">Membrane</keyword>
<evidence type="ECO:0000259" key="9">
    <source>
        <dbReference type="PROSITE" id="PS50850"/>
    </source>
</evidence>
<evidence type="ECO:0000256" key="1">
    <source>
        <dbReference type="ARBA" id="ARBA00004651"/>
    </source>
</evidence>
<feature type="transmembrane region" description="Helical" evidence="8">
    <location>
        <begin position="112"/>
        <end position="134"/>
    </location>
</feature>
<evidence type="ECO:0000256" key="4">
    <source>
        <dbReference type="ARBA" id="ARBA00022475"/>
    </source>
</evidence>
<dbReference type="GO" id="GO:0005886">
    <property type="term" value="C:plasma membrane"/>
    <property type="evidence" value="ECO:0007669"/>
    <property type="project" value="UniProtKB-SubCell"/>
</dbReference>
<gene>
    <name evidence="10" type="ORF">DFR62_1154</name>
</gene>
<dbReference type="InterPro" id="IPR036259">
    <property type="entry name" value="MFS_trans_sf"/>
</dbReference>
<evidence type="ECO:0000256" key="7">
    <source>
        <dbReference type="ARBA" id="ARBA00023136"/>
    </source>
</evidence>
<keyword evidence="6 8" id="KW-1133">Transmembrane helix</keyword>
<evidence type="ECO:0000256" key="6">
    <source>
        <dbReference type="ARBA" id="ARBA00022989"/>
    </source>
</evidence>
<evidence type="ECO:0000256" key="3">
    <source>
        <dbReference type="ARBA" id="ARBA00022448"/>
    </source>
</evidence>
<comment type="similarity">
    <text evidence="2">Belongs to the major facilitator superfamily.</text>
</comment>
<feature type="transmembrane region" description="Helical" evidence="8">
    <location>
        <begin position="88"/>
        <end position="106"/>
    </location>
</feature>
<dbReference type="InterPro" id="IPR020846">
    <property type="entry name" value="MFS_dom"/>
</dbReference>
<feature type="transmembrane region" description="Helical" evidence="8">
    <location>
        <begin position="373"/>
        <end position="396"/>
    </location>
</feature>
<proteinExistence type="inferred from homology"/>
<dbReference type="SUPFAM" id="SSF103473">
    <property type="entry name" value="MFS general substrate transporter"/>
    <property type="match status" value="1"/>
</dbReference>
<dbReference type="PANTHER" id="PTHR43271">
    <property type="entry name" value="BLL2771 PROTEIN"/>
    <property type="match status" value="1"/>
</dbReference>
<name>A0A497YIY1_9BACL</name>
<feature type="transmembrane region" description="Helical" evidence="8">
    <location>
        <begin position="224"/>
        <end position="246"/>
    </location>
</feature>
<dbReference type="Gene3D" id="1.20.1250.20">
    <property type="entry name" value="MFS general substrate transporter like domains"/>
    <property type="match status" value="1"/>
</dbReference>
<feature type="transmembrane region" description="Helical" evidence="8">
    <location>
        <begin position="291"/>
        <end position="308"/>
    </location>
</feature>
<feature type="transmembrane region" description="Helical" evidence="8">
    <location>
        <begin position="60"/>
        <end position="79"/>
    </location>
</feature>
<dbReference type="Proteomes" id="UP000280791">
    <property type="component" value="Unassembled WGS sequence"/>
</dbReference>
<evidence type="ECO:0000256" key="8">
    <source>
        <dbReference type="SAM" id="Phobius"/>
    </source>
</evidence>
<keyword evidence="5 8" id="KW-0812">Transmembrane</keyword>
<evidence type="ECO:0000313" key="10">
    <source>
        <dbReference type="EMBL" id="RLJ90996.1"/>
    </source>
</evidence>